<protein>
    <submittedName>
        <fullName evidence="1">Uncharacterized protein</fullName>
    </submittedName>
</protein>
<comment type="caution">
    <text evidence="1">The sequence shown here is derived from an EMBL/GenBank/DDBJ whole genome shotgun (WGS) entry which is preliminary data.</text>
</comment>
<dbReference type="Proteomes" id="UP000282574">
    <property type="component" value="Unassembled WGS sequence"/>
</dbReference>
<dbReference type="AlphaFoldDB" id="A0AB37UEI2"/>
<reference evidence="1 2" key="1">
    <citation type="journal article" date="2019" name="Genome Biol. Evol.">
        <title>Day and night: Metabolic profiles and evolutionary relationships of six axenic non-marine cyanobacteria.</title>
        <authorList>
            <person name="Will S.E."/>
            <person name="Henke P."/>
            <person name="Boedeker C."/>
            <person name="Huang S."/>
            <person name="Brinkmann H."/>
            <person name="Rohde M."/>
            <person name="Jarek M."/>
            <person name="Friedl T."/>
            <person name="Seufert S."/>
            <person name="Schumacher M."/>
            <person name="Overmann J."/>
            <person name="Neumann-Schaal M."/>
            <person name="Petersen J."/>
        </authorList>
    </citation>
    <scope>NUCLEOTIDE SEQUENCE [LARGE SCALE GENOMIC DNA]</scope>
    <source>
        <strain evidence="1 2">SAG 39.79</strain>
    </source>
</reference>
<organism evidence="1 2">
    <name type="scientific">Chroococcidiopsis cubana SAG 39.79</name>
    <dbReference type="NCBI Taxonomy" id="388085"/>
    <lineage>
        <taxon>Bacteria</taxon>
        <taxon>Bacillati</taxon>
        <taxon>Cyanobacteriota</taxon>
        <taxon>Cyanophyceae</taxon>
        <taxon>Chroococcidiopsidales</taxon>
        <taxon>Chroococcidiopsidaceae</taxon>
        <taxon>Chroococcidiopsis</taxon>
    </lineage>
</organism>
<proteinExistence type="predicted"/>
<evidence type="ECO:0000313" key="1">
    <source>
        <dbReference type="EMBL" id="RUT07496.1"/>
    </source>
</evidence>
<sequence>MSSFKDFMDNAIESSDQSLPASNISLASIQSSLAISMSAITSPFFKPNEEQKFSEQVSSLVQNDAFLSELSDQIGEPQVDESEDDFVKRSSNVLRKMLYKHFGIKE</sequence>
<dbReference type="EMBL" id="RSCK01000059">
    <property type="protein sequence ID" value="RUT07496.1"/>
    <property type="molecule type" value="Genomic_DNA"/>
</dbReference>
<gene>
    <name evidence="1" type="ORF">DSM107010_49680</name>
</gene>
<keyword evidence="2" id="KW-1185">Reference proteome</keyword>
<accession>A0AB37UEI2</accession>
<name>A0AB37UEI2_9CYAN</name>
<dbReference type="RefSeq" id="WP_015156246.1">
    <property type="nucleotide sequence ID" value="NZ_JAVKZF010000003.1"/>
</dbReference>
<evidence type="ECO:0000313" key="2">
    <source>
        <dbReference type="Proteomes" id="UP000282574"/>
    </source>
</evidence>